<name>X0X6Q2_9ZZZZ</name>
<evidence type="ECO:0000313" key="1">
    <source>
        <dbReference type="EMBL" id="GAG32343.1"/>
    </source>
</evidence>
<organism evidence="1">
    <name type="scientific">marine sediment metagenome</name>
    <dbReference type="NCBI Taxonomy" id="412755"/>
    <lineage>
        <taxon>unclassified sequences</taxon>
        <taxon>metagenomes</taxon>
        <taxon>ecological metagenomes</taxon>
    </lineage>
</organism>
<proteinExistence type="predicted"/>
<protein>
    <submittedName>
        <fullName evidence="1">Uncharacterized protein</fullName>
    </submittedName>
</protein>
<reference evidence="1" key="1">
    <citation type="journal article" date="2014" name="Front. Microbiol.">
        <title>High frequency of phylogenetically diverse reductive dehalogenase-homologous genes in deep subseafloor sedimentary metagenomes.</title>
        <authorList>
            <person name="Kawai M."/>
            <person name="Futagami T."/>
            <person name="Toyoda A."/>
            <person name="Takaki Y."/>
            <person name="Nishi S."/>
            <person name="Hori S."/>
            <person name="Arai W."/>
            <person name="Tsubouchi T."/>
            <person name="Morono Y."/>
            <person name="Uchiyama I."/>
            <person name="Ito T."/>
            <person name="Fujiyama A."/>
            <person name="Inagaki F."/>
            <person name="Takami H."/>
        </authorList>
    </citation>
    <scope>NUCLEOTIDE SEQUENCE</scope>
    <source>
        <strain evidence="1">Expedition CK06-06</strain>
    </source>
</reference>
<gene>
    <name evidence="1" type="ORF">S01H1_63036</name>
</gene>
<dbReference type="AlphaFoldDB" id="X0X6Q2"/>
<accession>X0X6Q2</accession>
<dbReference type="EMBL" id="BARS01041450">
    <property type="protein sequence ID" value="GAG32343.1"/>
    <property type="molecule type" value="Genomic_DNA"/>
</dbReference>
<feature type="non-terminal residue" evidence="1">
    <location>
        <position position="137"/>
    </location>
</feature>
<sequence>MSIIEDPKKIKLALAASGPLPLRLAFESDDTVKQLIEHKDAAGEVILNRLGAYKNQNYKDITLACYGYILEKVGYQKAISVLGGILDDLLKKREIVFSPHFFTHTIKVFTQQPELDTVNFSYSNTDIKMTIERLKSR</sequence>
<comment type="caution">
    <text evidence="1">The sequence shown here is derived from an EMBL/GenBank/DDBJ whole genome shotgun (WGS) entry which is preliminary data.</text>
</comment>